<organism evidence="2 3">
    <name type="scientific">Liparis tanakae</name>
    <name type="common">Tanaka's snailfish</name>
    <dbReference type="NCBI Taxonomy" id="230148"/>
    <lineage>
        <taxon>Eukaryota</taxon>
        <taxon>Metazoa</taxon>
        <taxon>Chordata</taxon>
        <taxon>Craniata</taxon>
        <taxon>Vertebrata</taxon>
        <taxon>Euteleostomi</taxon>
        <taxon>Actinopterygii</taxon>
        <taxon>Neopterygii</taxon>
        <taxon>Teleostei</taxon>
        <taxon>Neoteleostei</taxon>
        <taxon>Acanthomorphata</taxon>
        <taxon>Eupercaria</taxon>
        <taxon>Perciformes</taxon>
        <taxon>Cottioidei</taxon>
        <taxon>Cottales</taxon>
        <taxon>Liparidae</taxon>
        <taxon>Liparis</taxon>
    </lineage>
</organism>
<sequence length="98" mass="11233">MGQAFSSLRRWRSSERLHFTSGESLKKQGCKGPIRVLQQLGDYGEYTGDGEETRRTPPVNGRHFFSSFMDPLPPEPPPPRRPPHRDDARTPRLLEPSF</sequence>
<dbReference type="Proteomes" id="UP000314294">
    <property type="component" value="Unassembled WGS sequence"/>
</dbReference>
<reference evidence="2 3" key="1">
    <citation type="submission" date="2019-03" db="EMBL/GenBank/DDBJ databases">
        <title>First draft genome of Liparis tanakae, snailfish: a comprehensive survey of snailfish specific genes.</title>
        <authorList>
            <person name="Kim W."/>
            <person name="Song I."/>
            <person name="Jeong J.-H."/>
            <person name="Kim D."/>
            <person name="Kim S."/>
            <person name="Ryu S."/>
            <person name="Song J.Y."/>
            <person name="Lee S.K."/>
        </authorList>
    </citation>
    <scope>NUCLEOTIDE SEQUENCE [LARGE SCALE GENOMIC DNA]</scope>
    <source>
        <tissue evidence="2">Muscle</tissue>
    </source>
</reference>
<feature type="region of interest" description="Disordered" evidence="1">
    <location>
        <begin position="42"/>
        <end position="98"/>
    </location>
</feature>
<evidence type="ECO:0000313" key="3">
    <source>
        <dbReference type="Proteomes" id="UP000314294"/>
    </source>
</evidence>
<feature type="compositionally biased region" description="Pro residues" evidence="1">
    <location>
        <begin position="71"/>
        <end position="80"/>
    </location>
</feature>
<dbReference type="AlphaFoldDB" id="A0A4Z2FIK2"/>
<keyword evidence="3" id="KW-1185">Reference proteome</keyword>
<evidence type="ECO:0000313" key="2">
    <source>
        <dbReference type="EMBL" id="TNN40750.1"/>
    </source>
</evidence>
<comment type="caution">
    <text evidence="2">The sequence shown here is derived from an EMBL/GenBank/DDBJ whole genome shotgun (WGS) entry which is preliminary data.</text>
</comment>
<proteinExistence type="predicted"/>
<evidence type="ECO:0000256" key="1">
    <source>
        <dbReference type="SAM" id="MobiDB-lite"/>
    </source>
</evidence>
<accession>A0A4Z2FIK2</accession>
<name>A0A4Z2FIK2_9TELE</name>
<dbReference type="EMBL" id="SRLO01001163">
    <property type="protein sequence ID" value="TNN40750.1"/>
    <property type="molecule type" value="Genomic_DNA"/>
</dbReference>
<protein>
    <submittedName>
        <fullName evidence="2">Uncharacterized protein</fullName>
    </submittedName>
</protein>
<gene>
    <name evidence="2" type="ORF">EYF80_049097</name>
</gene>